<dbReference type="InterPro" id="IPR009936">
    <property type="entry name" value="DUF1468"/>
</dbReference>
<dbReference type="Pfam" id="PF07331">
    <property type="entry name" value="TctB"/>
    <property type="match status" value="1"/>
</dbReference>
<keyword evidence="1" id="KW-0472">Membrane</keyword>
<organism evidence="3 4">
    <name type="scientific">Cohaesibacter gelatinilyticus</name>
    <dbReference type="NCBI Taxonomy" id="372072"/>
    <lineage>
        <taxon>Bacteria</taxon>
        <taxon>Pseudomonadati</taxon>
        <taxon>Pseudomonadota</taxon>
        <taxon>Alphaproteobacteria</taxon>
        <taxon>Hyphomicrobiales</taxon>
        <taxon>Cohaesibacteraceae</taxon>
    </lineage>
</organism>
<gene>
    <name evidence="3" type="ORF">SAMN06265368_3320</name>
</gene>
<feature type="transmembrane region" description="Helical" evidence="1">
    <location>
        <begin position="39"/>
        <end position="58"/>
    </location>
</feature>
<reference evidence="3 4" key="1">
    <citation type="submission" date="2017-09" db="EMBL/GenBank/DDBJ databases">
        <authorList>
            <person name="Ehlers B."/>
            <person name="Leendertz F.H."/>
        </authorList>
    </citation>
    <scope>NUCLEOTIDE SEQUENCE [LARGE SCALE GENOMIC DNA]</scope>
    <source>
        <strain evidence="3 4">DSM 18289</strain>
    </source>
</reference>
<feature type="transmembrane region" description="Helical" evidence="1">
    <location>
        <begin position="7"/>
        <end position="27"/>
    </location>
</feature>
<proteinExistence type="predicted"/>
<dbReference type="EMBL" id="OBEL01000004">
    <property type="protein sequence ID" value="SNZ20217.1"/>
    <property type="molecule type" value="Genomic_DNA"/>
</dbReference>
<feature type="transmembrane region" description="Helical" evidence="1">
    <location>
        <begin position="115"/>
        <end position="135"/>
    </location>
</feature>
<evidence type="ECO:0000313" key="3">
    <source>
        <dbReference type="EMBL" id="SNZ20217.1"/>
    </source>
</evidence>
<evidence type="ECO:0000256" key="1">
    <source>
        <dbReference type="SAM" id="Phobius"/>
    </source>
</evidence>
<keyword evidence="4" id="KW-1185">Reference proteome</keyword>
<dbReference type="Proteomes" id="UP000219439">
    <property type="component" value="Unassembled WGS sequence"/>
</dbReference>
<evidence type="ECO:0000259" key="2">
    <source>
        <dbReference type="Pfam" id="PF07331"/>
    </source>
</evidence>
<dbReference type="AlphaFoldDB" id="A0A285PG36"/>
<name>A0A285PG36_9HYPH</name>
<accession>A0A285PG36</accession>
<feature type="domain" description="DUF1468" evidence="2">
    <location>
        <begin position="6"/>
        <end position="140"/>
    </location>
</feature>
<dbReference type="OrthoDB" id="7860650at2"/>
<keyword evidence="1" id="KW-0812">Transmembrane</keyword>
<sequence>MSLHRASGIFFLIFAAAMYWVVIPAQTHVVYPDGSIPPAVLPTFYSLLIGAFASIVALQSDGETDFDMVQMAKVAAFFLLTTAGVWSMKRLGFEYVAPVMAGLLLRVVGERRPPWIILGAFVSPLLIWAFFEIALGRLLP</sequence>
<evidence type="ECO:0000313" key="4">
    <source>
        <dbReference type="Proteomes" id="UP000219439"/>
    </source>
</evidence>
<dbReference type="RefSeq" id="WP_097154587.1">
    <property type="nucleotide sequence ID" value="NZ_OBEL01000004.1"/>
</dbReference>
<feature type="transmembrane region" description="Helical" evidence="1">
    <location>
        <begin position="70"/>
        <end position="86"/>
    </location>
</feature>
<keyword evidence="1" id="KW-1133">Transmembrane helix</keyword>
<protein>
    <submittedName>
        <fullName evidence="3">Putative tricarboxylic transport membrane protein</fullName>
    </submittedName>
</protein>